<feature type="binding site" evidence="9">
    <location>
        <position position="44"/>
    </location>
    <ligand>
        <name>Zn(2+)</name>
        <dbReference type="ChEBI" id="CHEBI:29105"/>
    </ligand>
</feature>
<dbReference type="OrthoDB" id="9797527at2"/>
<dbReference type="InterPro" id="IPR036874">
    <property type="entry name" value="Carbonic_anhydrase_sf"/>
</dbReference>
<name>Q3A328_SYNC1</name>
<evidence type="ECO:0000256" key="1">
    <source>
        <dbReference type="ARBA" id="ARBA00006217"/>
    </source>
</evidence>
<evidence type="ECO:0000256" key="5">
    <source>
        <dbReference type="ARBA" id="ARBA00022833"/>
    </source>
</evidence>
<comment type="catalytic activity">
    <reaction evidence="8 10">
        <text>hydrogencarbonate + H(+) = CO2 + H2O</text>
        <dbReference type="Rhea" id="RHEA:10748"/>
        <dbReference type="ChEBI" id="CHEBI:15377"/>
        <dbReference type="ChEBI" id="CHEBI:15378"/>
        <dbReference type="ChEBI" id="CHEBI:16526"/>
        <dbReference type="ChEBI" id="CHEBI:17544"/>
        <dbReference type="EC" id="4.2.1.1"/>
    </reaction>
</comment>
<evidence type="ECO:0000256" key="7">
    <source>
        <dbReference type="ARBA" id="ARBA00031969"/>
    </source>
</evidence>
<dbReference type="CDD" id="cd00884">
    <property type="entry name" value="beta_CA_cladeB"/>
    <property type="match status" value="1"/>
</dbReference>
<dbReference type="Pfam" id="PF00484">
    <property type="entry name" value="Pro_CA"/>
    <property type="match status" value="1"/>
</dbReference>
<evidence type="ECO:0000256" key="4">
    <source>
        <dbReference type="ARBA" id="ARBA00022723"/>
    </source>
</evidence>
<dbReference type="InterPro" id="IPR015892">
    <property type="entry name" value="Carbonic_anhydrase_CS"/>
</dbReference>
<dbReference type="InterPro" id="IPR045066">
    <property type="entry name" value="Beta_CA_cladeB"/>
</dbReference>
<dbReference type="AlphaFoldDB" id="Q3A328"/>
<dbReference type="FunFam" id="3.40.1050.10:FF:000003">
    <property type="entry name" value="Carbonic anhydrase"/>
    <property type="match status" value="1"/>
</dbReference>
<accession>Q3A328</accession>
<dbReference type="GO" id="GO:0008270">
    <property type="term" value="F:zinc ion binding"/>
    <property type="evidence" value="ECO:0007669"/>
    <property type="project" value="UniProtKB-UniRule"/>
</dbReference>
<dbReference type="KEGG" id="pca:Pcar_1988"/>
<evidence type="ECO:0000256" key="2">
    <source>
        <dbReference type="ARBA" id="ARBA00012925"/>
    </source>
</evidence>
<dbReference type="EMBL" id="CP000142">
    <property type="protein sequence ID" value="ABA89229.1"/>
    <property type="molecule type" value="Genomic_DNA"/>
</dbReference>
<organism evidence="11 12">
    <name type="scientific">Syntrophotalea carbinolica (strain DSM 2380 / NBRC 103641 / GraBd1)</name>
    <name type="common">Pelobacter carbinolicus</name>
    <dbReference type="NCBI Taxonomy" id="338963"/>
    <lineage>
        <taxon>Bacteria</taxon>
        <taxon>Pseudomonadati</taxon>
        <taxon>Thermodesulfobacteriota</taxon>
        <taxon>Desulfuromonadia</taxon>
        <taxon>Desulfuromonadales</taxon>
        <taxon>Syntrophotaleaceae</taxon>
        <taxon>Syntrophotalea</taxon>
    </lineage>
</organism>
<dbReference type="SMART" id="SM00947">
    <property type="entry name" value="Pro_CA"/>
    <property type="match status" value="1"/>
</dbReference>
<keyword evidence="12" id="KW-1185">Reference proteome</keyword>
<keyword evidence="5 9" id="KW-0862">Zinc</keyword>
<comment type="function">
    <text evidence="10">Reversible hydration of carbon dioxide.</text>
</comment>
<feature type="binding site" evidence="9">
    <location>
        <position position="103"/>
    </location>
    <ligand>
        <name>Zn(2+)</name>
        <dbReference type="ChEBI" id="CHEBI:29105"/>
    </ligand>
</feature>
<dbReference type="eggNOG" id="COG0288">
    <property type="taxonomic scope" value="Bacteria"/>
</dbReference>
<protein>
    <recommendedName>
        <fullName evidence="3 10">Carbonic anhydrase</fullName>
        <ecNumber evidence="2 10">4.2.1.1</ecNumber>
    </recommendedName>
    <alternativeName>
        <fullName evidence="7 10">Carbonate dehydratase</fullName>
    </alternativeName>
</protein>
<keyword evidence="6 10" id="KW-0456">Lyase</keyword>
<sequence>MEDISRMIAGFRRFHNVYFHGDKELFDELIGGQRPKTLVIGCCDSRVDPAMITDSAPGELFVVRNVANLVPPYEPDMAHHGISSALEYAVCDLQVQHVIVLGHSQCGGIGYLMNHEGVGDREFIGHWVGMMAAAKTEVLQRLPGKSAEVQQRACEQAAILLSLDNLLTFPWLRRRAEQGTLSLHGWYFDLGCGELLSYDPHSGVFKSLVTADAS</sequence>
<dbReference type="HOGENOM" id="CLU_053879_5_3_7"/>
<gene>
    <name evidence="11" type="primary">can</name>
    <name evidence="11" type="ordered locus">Pcar_1988</name>
</gene>
<evidence type="ECO:0000256" key="9">
    <source>
        <dbReference type="PIRSR" id="PIRSR601765-1"/>
    </source>
</evidence>
<dbReference type="PROSITE" id="PS00705">
    <property type="entry name" value="PROK_CO2_ANHYDRASE_2"/>
    <property type="match status" value="1"/>
</dbReference>
<dbReference type="STRING" id="338963.Pcar_1988"/>
<evidence type="ECO:0000256" key="10">
    <source>
        <dbReference type="RuleBase" id="RU003956"/>
    </source>
</evidence>
<comment type="similarity">
    <text evidence="1 10">Belongs to the beta-class carbonic anhydrase family.</text>
</comment>
<dbReference type="PANTHER" id="PTHR11002:SF76">
    <property type="entry name" value="CARBONIC ANHYDRASE"/>
    <property type="match status" value="1"/>
</dbReference>
<evidence type="ECO:0000256" key="3">
    <source>
        <dbReference type="ARBA" id="ARBA00014628"/>
    </source>
</evidence>
<feature type="binding site" evidence="9">
    <location>
        <position position="42"/>
    </location>
    <ligand>
        <name>Zn(2+)</name>
        <dbReference type="ChEBI" id="CHEBI:29105"/>
    </ligand>
</feature>
<dbReference type="RefSeq" id="WP_011341738.1">
    <property type="nucleotide sequence ID" value="NC_007498.2"/>
</dbReference>
<feature type="binding site" evidence="9">
    <location>
        <position position="106"/>
    </location>
    <ligand>
        <name>Zn(2+)</name>
        <dbReference type="ChEBI" id="CHEBI:29105"/>
    </ligand>
</feature>
<keyword evidence="4 9" id="KW-0479">Metal-binding</keyword>
<evidence type="ECO:0000313" key="11">
    <source>
        <dbReference type="EMBL" id="ABA89229.1"/>
    </source>
</evidence>
<evidence type="ECO:0000256" key="6">
    <source>
        <dbReference type="ARBA" id="ARBA00023239"/>
    </source>
</evidence>
<dbReference type="EC" id="4.2.1.1" evidence="2 10"/>
<evidence type="ECO:0000313" key="12">
    <source>
        <dbReference type="Proteomes" id="UP000002534"/>
    </source>
</evidence>
<evidence type="ECO:0000256" key="8">
    <source>
        <dbReference type="ARBA" id="ARBA00048348"/>
    </source>
</evidence>
<dbReference type="InterPro" id="IPR001765">
    <property type="entry name" value="Carbonic_anhydrase"/>
</dbReference>
<dbReference type="Gene3D" id="3.40.1050.10">
    <property type="entry name" value="Carbonic anhydrase"/>
    <property type="match status" value="1"/>
</dbReference>
<dbReference type="GO" id="GO:0015976">
    <property type="term" value="P:carbon utilization"/>
    <property type="evidence" value="ECO:0007669"/>
    <property type="project" value="InterPro"/>
</dbReference>
<proteinExistence type="inferred from homology"/>
<dbReference type="Proteomes" id="UP000002534">
    <property type="component" value="Chromosome"/>
</dbReference>
<reference evidence="11 12" key="2">
    <citation type="journal article" date="2012" name="BMC Genomics">
        <title>The genome of Pelobacter carbinolicus reveals surprising metabolic capabilities and physiological features.</title>
        <authorList>
            <person name="Aklujkar M."/>
            <person name="Haveman S.A."/>
            <person name="Didonato R.Jr."/>
            <person name="Chertkov O."/>
            <person name="Han C.S."/>
            <person name="Land M.L."/>
            <person name="Brown P."/>
            <person name="Lovley D.R."/>
        </authorList>
    </citation>
    <scope>NUCLEOTIDE SEQUENCE [LARGE SCALE GENOMIC DNA]</scope>
    <source>
        <strain evidence="12">DSM 2380 / NBRC 103641 / GraBd1</strain>
    </source>
</reference>
<dbReference type="PANTHER" id="PTHR11002">
    <property type="entry name" value="CARBONIC ANHYDRASE"/>
    <property type="match status" value="1"/>
</dbReference>
<reference evidence="12" key="1">
    <citation type="submission" date="2005-10" db="EMBL/GenBank/DDBJ databases">
        <title>Complete sequence of Pelobacter carbinolicus DSM 2380.</title>
        <authorList>
            <person name="Copeland A."/>
            <person name="Lucas S."/>
            <person name="Lapidus A."/>
            <person name="Barry K."/>
            <person name="Detter J.C."/>
            <person name="Glavina T."/>
            <person name="Hammon N."/>
            <person name="Israni S."/>
            <person name="Pitluck S."/>
            <person name="Chertkov O."/>
            <person name="Schmutz J."/>
            <person name="Larimer F."/>
            <person name="Land M."/>
            <person name="Kyrpides N."/>
            <person name="Ivanova N."/>
            <person name="Richardson P."/>
        </authorList>
    </citation>
    <scope>NUCLEOTIDE SEQUENCE [LARGE SCALE GENOMIC DNA]</scope>
    <source>
        <strain evidence="12">DSM 2380 / NBRC 103641 / GraBd1</strain>
    </source>
</reference>
<dbReference type="SUPFAM" id="SSF53056">
    <property type="entry name" value="beta-carbonic anhydrase, cab"/>
    <property type="match status" value="1"/>
</dbReference>
<comment type="cofactor">
    <cofactor evidence="9">
        <name>Zn(2+)</name>
        <dbReference type="ChEBI" id="CHEBI:29105"/>
    </cofactor>
    <text evidence="9">Binds 1 zinc ion per subunit.</text>
</comment>
<dbReference type="GO" id="GO:0004089">
    <property type="term" value="F:carbonate dehydratase activity"/>
    <property type="evidence" value="ECO:0007669"/>
    <property type="project" value="UniProtKB-UniRule"/>
</dbReference>